<feature type="signal peptide" evidence="1">
    <location>
        <begin position="1"/>
        <end position="26"/>
    </location>
</feature>
<feature type="chain" id="PRO_5028940758" evidence="1">
    <location>
        <begin position="27"/>
        <end position="71"/>
    </location>
</feature>
<name>A0A6S7BUS8_9BURK</name>
<sequence length="71" mass="7951">MIQPHIRTFLIASAAFLALEVGPVFANMNARPSPTEQRAGEPRPEESTLTAWMPGQLFNFPKGHKTRRDCD</sequence>
<dbReference type="EMBL" id="CADIKM010000055">
    <property type="protein sequence ID" value="CAB3803434.1"/>
    <property type="molecule type" value="Genomic_DNA"/>
</dbReference>
<organism evidence="2 3">
    <name type="scientific">Pararobbsia alpina</name>
    <dbReference type="NCBI Taxonomy" id="621374"/>
    <lineage>
        <taxon>Bacteria</taxon>
        <taxon>Pseudomonadati</taxon>
        <taxon>Pseudomonadota</taxon>
        <taxon>Betaproteobacteria</taxon>
        <taxon>Burkholderiales</taxon>
        <taxon>Burkholderiaceae</taxon>
        <taxon>Pararobbsia</taxon>
    </lineage>
</organism>
<dbReference type="RefSeq" id="WP_175107917.1">
    <property type="nucleotide sequence ID" value="NZ_CADIKM010000055.1"/>
</dbReference>
<keyword evidence="3" id="KW-1185">Reference proteome</keyword>
<protein>
    <submittedName>
        <fullName evidence="2">Uncharacterized protein</fullName>
    </submittedName>
</protein>
<proteinExistence type="predicted"/>
<evidence type="ECO:0000256" key="1">
    <source>
        <dbReference type="SAM" id="SignalP"/>
    </source>
</evidence>
<dbReference type="AlphaFoldDB" id="A0A6S7BUS8"/>
<evidence type="ECO:0000313" key="3">
    <source>
        <dbReference type="Proteomes" id="UP000494115"/>
    </source>
</evidence>
<reference evidence="2 3" key="1">
    <citation type="submission" date="2020-04" db="EMBL/GenBank/DDBJ databases">
        <authorList>
            <person name="De Canck E."/>
        </authorList>
    </citation>
    <scope>NUCLEOTIDE SEQUENCE [LARGE SCALE GENOMIC DNA]</scope>
    <source>
        <strain evidence="2 3">LMG 28138</strain>
    </source>
</reference>
<gene>
    <name evidence="2" type="ORF">LMG28138_05352</name>
</gene>
<evidence type="ECO:0000313" key="2">
    <source>
        <dbReference type="EMBL" id="CAB3803434.1"/>
    </source>
</evidence>
<dbReference type="Proteomes" id="UP000494115">
    <property type="component" value="Unassembled WGS sequence"/>
</dbReference>
<keyword evidence="1" id="KW-0732">Signal</keyword>
<accession>A0A6S7BUS8</accession>